<sequence length="64" mass="7556">MVEEALCGVSFSFWYVIMHIMFIFKGRGLKYKLWIHAIKQNFILIFTSTLFVPNNLVTIHDSVF</sequence>
<evidence type="ECO:0000313" key="2">
    <source>
        <dbReference type="EMBL" id="VXB58425.1"/>
    </source>
</evidence>
<dbReference type="EMBL" id="CABWMC010000003">
    <property type="protein sequence ID" value="VXB58425.1"/>
    <property type="molecule type" value="Genomic_DNA"/>
</dbReference>
<gene>
    <name evidence="2" type="ORF">BACI71_110860</name>
</gene>
<proteinExistence type="predicted"/>
<name>A0A653RTH1_BACMY</name>
<dbReference type="Proteomes" id="UP000437562">
    <property type="component" value="Unassembled WGS sequence"/>
</dbReference>
<protein>
    <submittedName>
        <fullName evidence="2">Uncharacterized protein</fullName>
    </submittedName>
</protein>
<accession>A0A653RTH1</accession>
<evidence type="ECO:0000256" key="1">
    <source>
        <dbReference type="SAM" id="Phobius"/>
    </source>
</evidence>
<evidence type="ECO:0000313" key="3">
    <source>
        <dbReference type="Proteomes" id="UP000437562"/>
    </source>
</evidence>
<keyword evidence="1" id="KW-0812">Transmembrane</keyword>
<organism evidence="2 3">
    <name type="scientific">Bacillus mycoides</name>
    <dbReference type="NCBI Taxonomy" id="1405"/>
    <lineage>
        <taxon>Bacteria</taxon>
        <taxon>Bacillati</taxon>
        <taxon>Bacillota</taxon>
        <taxon>Bacilli</taxon>
        <taxon>Bacillales</taxon>
        <taxon>Bacillaceae</taxon>
        <taxon>Bacillus</taxon>
        <taxon>Bacillus cereus group</taxon>
    </lineage>
</organism>
<dbReference type="AlphaFoldDB" id="A0A653RTH1"/>
<keyword evidence="1" id="KW-1133">Transmembrane helix</keyword>
<feature type="transmembrane region" description="Helical" evidence="1">
    <location>
        <begin position="6"/>
        <end position="24"/>
    </location>
</feature>
<keyword evidence="1" id="KW-0472">Membrane</keyword>
<reference evidence="2 3" key="1">
    <citation type="submission" date="2019-10" db="EMBL/GenBank/DDBJ databases">
        <authorList>
            <person name="Karimi E."/>
        </authorList>
    </citation>
    <scope>NUCLEOTIDE SEQUENCE [LARGE SCALE GENOMIC DNA]</scope>
    <source>
        <strain evidence="2">Bacillus sp. 71</strain>
    </source>
</reference>